<protein>
    <submittedName>
        <fullName evidence="1">Uncharacterized protein</fullName>
    </submittedName>
</protein>
<proteinExistence type="predicted"/>
<dbReference type="AlphaFoldDB" id="A0AB35MY74"/>
<comment type="caution">
    <text evidence="1">The sequence shown here is derived from an EMBL/GenBank/DDBJ whole genome shotgun (WGS) entry which is preliminary data.</text>
</comment>
<dbReference type="EMBL" id="JAUYVL010000005">
    <property type="protein sequence ID" value="MDP2501363.1"/>
    <property type="molecule type" value="Genomic_DNA"/>
</dbReference>
<accession>A0AB35MY74</accession>
<evidence type="ECO:0000313" key="2">
    <source>
        <dbReference type="Proteomes" id="UP001177935"/>
    </source>
</evidence>
<gene>
    <name evidence="1" type="ORF">Q8W42_11640</name>
</gene>
<dbReference type="RefSeq" id="WP_129590025.1">
    <property type="nucleotide sequence ID" value="NZ_CAWNTE010000113.1"/>
</dbReference>
<dbReference type="GeneID" id="69648666"/>
<name>A0AB35MY74_VIBSP</name>
<sequence length="144" mass="16374">MSNISWMSDFFDVHGNQISKIFKAGGCRELWLQGQIFLYLEQEDLQTNATKSKYDLYQEGVFACEVKVLGGNFQSKVMNSLRADFDKLTSKEIPEEKYVLLVLDKQEGTSTKLYRSLSTFAHKAGQKVLDKDLGAFSVTAWKVL</sequence>
<organism evidence="1 2">
    <name type="scientific">Vibrio splendidus</name>
    <dbReference type="NCBI Taxonomy" id="29497"/>
    <lineage>
        <taxon>Bacteria</taxon>
        <taxon>Pseudomonadati</taxon>
        <taxon>Pseudomonadota</taxon>
        <taxon>Gammaproteobacteria</taxon>
        <taxon>Vibrionales</taxon>
        <taxon>Vibrionaceae</taxon>
        <taxon>Vibrio</taxon>
    </lineage>
</organism>
<evidence type="ECO:0000313" key="1">
    <source>
        <dbReference type="EMBL" id="MDP2501363.1"/>
    </source>
</evidence>
<dbReference type="Proteomes" id="UP001177935">
    <property type="component" value="Unassembled WGS sequence"/>
</dbReference>
<reference evidence="1" key="1">
    <citation type="submission" date="2023-07" db="EMBL/GenBank/DDBJ databases">
        <title>Genome content predicts the carbon catabolic preferences of heterotrophic bacteria.</title>
        <authorList>
            <person name="Gralka M."/>
        </authorList>
    </citation>
    <scope>NUCLEOTIDE SEQUENCE</scope>
    <source>
        <strain evidence="1">6E02</strain>
    </source>
</reference>